<dbReference type="AlphaFoldDB" id="A0AAV3YTG6"/>
<protein>
    <submittedName>
        <fullName evidence="1">Uncharacterized protein</fullName>
    </submittedName>
</protein>
<reference evidence="1 2" key="1">
    <citation type="journal article" date="2021" name="Elife">
        <title>Chloroplast acquisition without the gene transfer in kleptoplastic sea slugs, Plakobranchus ocellatus.</title>
        <authorList>
            <person name="Maeda T."/>
            <person name="Takahashi S."/>
            <person name="Yoshida T."/>
            <person name="Shimamura S."/>
            <person name="Takaki Y."/>
            <person name="Nagai Y."/>
            <person name="Toyoda A."/>
            <person name="Suzuki Y."/>
            <person name="Arimoto A."/>
            <person name="Ishii H."/>
            <person name="Satoh N."/>
            <person name="Nishiyama T."/>
            <person name="Hasebe M."/>
            <person name="Maruyama T."/>
            <person name="Minagawa J."/>
            <person name="Obokata J."/>
            <person name="Shigenobu S."/>
        </authorList>
    </citation>
    <scope>NUCLEOTIDE SEQUENCE [LARGE SCALE GENOMIC DNA]</scope>
</reference>
<sequence length="110" mass="12024">MNVQDIRSVSADFVGKIRGRGTDAFCFGIRERAVLRTLTATSLASGHQGPSTPLSSLSSDRSYWPLTGSVKKRPARPFSSFGSLRSALEVEVHCEVKNKNKNREGRAKIS</sequence>
<evidence type="ECO:0000313" key="2">
    <source>
        <dbReference type="Proteomes" id="UP000735302"/>
    </source>
</evidence>
<name>A0AAV3YTG6_9GAST</name>
<comment type="caution">
    <text evidence="1">The sequence shown here is derived from an EMBL/GenBank/DDBJ whole genome shotgun (WGS) entry which is preliminary data.</text>
</comment>
<gene>
    <name evidence="1" type="ORF">PoB_001227200</name>
</gene>
<proteinExistence type="predicted"/>
<accession>A0AAV3YTG6</accession>
<dbReference type="Proteomes" id="UP000735302">
    <property type="component" value="Unassembled WGS sequence"/>
</dbReference>
<dbReference type="EMBL" id="BLXT01001455">
    <property type="protein sequence ID" value="GFN85766.1"/>
    <property type="molecule type" value="Genomic_DNA"/>
</dbReference>
<evidence type="ECO:0000313" key="1">
    <source>
        <dbReference type="EMBL" id="GFN85766.1"/>
    </source>
</evidence>
<organism evidence="1 2">
    <name type="scientific">Plakobranchus ocellatus</name>
    <dbReference type="NCBI Taxonomy" id="259542"/>
    <lineage>
        <taxon>Eukaryota</taxon>
        <taxon>Metazoa</taxon>
        <taxon>Spiralia</taxon>
        <taxon>Lophotrochozoa</taxon>
        <taxon>Mollusca</taxon>
        <taxon>Gastropoda</taxon>
        <taxon>Heterobranchia</taxon>
        <taxon>Euthyneura</taxon>
        <taxon>Panpulmonata</taxon>
        <taxon>Sacoglossa</taxon>
        <taxon>Placobranchoidea</taxon>
        <taxon>Plakobranchidae</taxon>
        <taxon>Plakobranchus</taxon>
    </lineage>
</organism>
<keyword evidence="2" id="KW-1185">Reference proteome</keyword>